<dbReference type="GO" id="GO:0005741">
    <property type="term" value="C:mitochondrial outer membrane"/>
    <property type="evidence" value="ECO:0007669"/>
    <property type="project" value="UniProtKB-SubCell"/>
</dbReference>
<keyword evidence="6 11" id="KW-1133">Transmembrane helix</keyword>
<dbReference type="EC" id="2.5.1.47" evidence="2"/>
<evidence type="ECO:0000256" key="3">
    <source>
        <dbReference type="ARBA" id="ARBA00022679"/>
    </source>
</evidence>
<dbReference type="InterPro" id="IPR001926">
    <property type="entry name" value="TrpB-like_PALP"/>
</dbReference>
<dbReference type="GO" id="GO:0004124">
    <property type="term" value="F:cysteine synthase activity"/>
    <property type="evidence" value="ECO:0007669"/>
    <property type="project" value="UniProtKB-EC"/>
</dbReference>
<organism evidence="13">
    <name type="scientific">Ananas comosus var. bracteatus</name>
    <name type="common">red pineapple</name>
    <dbReference type="NCBI Taxonomy" id="296719"/>
    <lineage>
        <taxon>Eukaryota</taxon>
        <taxon>Viridiplantae</taxon>
        <taxon>Streptophyta</taxon>
        <taxon>Embryophyta</taxon>
        <taxon>Tracheophyta</taxon>
        <taxon>Spermatophyta</taxon>
        <taxon>Magnoliopsida</taxon>
        <taxon>Liliopsida</taxon>
        <taxon>Poales</taxon>
        <taxon>Bromeliaceae</taxon>
        <taxon>Bromelioideae</taxon>
        <taxon>Ananas</taxon>
    </lineage>
</organism>
<evidence type="ECO:0000259" key="12">
    <source>
        <dbReference type="Pfam" id="PF00291"/>
    </source>
</evidence>
<keyword evidence="8 11" id="KW-0472">Membrane</keyword>
<keyword evidence="4 11" id="KW-0812">Transmembrane</keyword>
<dbReference type="PANTHER" id="PTHR10314">
    <property type="entry name" value="CYSTATHIONINE BETA-SYNTHASE"/>
    <property type="match status" value="1"/>
</dbReference>
<comment type="catalytic activity">
    <reaction evidence="9">
        <text>O-acetyl-L-serine + hydrogen sulfide = L-cysteine + acetate</text>
        <dbReference type="Rhea" id="RHEA:14829"/>
        <dbReference type="ChEBI" id="CHEBI:29919"/>
        <dbReference type="ChEBI" id="CHEBI:30089"/>
        <dbReference type="ChEBI" id="CHEBI:35235"/>
        <dbReference type="ChEBI" id="CHEBI:58340"/>
        <dbReference type="EC" id="2.5.1.47"/>
    </reaction>
</comment>
<feature type="transmembrane region" description="Helical" evidence="11">
    <location>
        <begin position="200"/>
        <end position="218"/>
    </location>
</feature>
<evidence type="ECO:0000256" key="9">
    <source>
        <dbReference type="ARBA" id="ARBA00047931"/>
    </source>
</evidence>
<dbReference type="AlphaFoldDB" id="A0A6V7Q475"/>
<name>A0A6V7Q475_ANACO</name>
<dbReference type="Pfam" id="PF00291">
    <property type="entry name" value="PALP"/>
    <property type="match status" value="2"/>
</dbReference>
<proteinExistence type="predicted"/>
<evidence type="ECO:0000256" key="11">
    <source>
        <dbReference type="SAM" id="Phobius"/>
    </source>
</evidence>
<sequence length="370" mass="41108">MDANAMLLSQTMSPLRRYASSLVTFVEISFVDMPSSDYKSRTINYSRKAMRFDKIMQTSISNTRGPWSYRRKSAAGSITHKDHYVNVARRRALEATELAAKQREANKTEANGSVHMNGHTPQGEQGNAISSADCRGGFFADQFENLANFRAHYEGTGPEIWEQSQGSLHAFVAAAGTGGTVAGVSQFLRFFFFPSYNSQFLYIVRIVLLVEFFVLVTFQEKNSKIKCFLIDPPGSGLFNKVTRGVMYTKEEAEGRRLKNPFDTVTEGIGINRVTKNFMMAELDGAYRGTDKEAVEMSRFLLRNDGLFVGSSSAMNCVGAVRVARALGPGHTIVTILCDSGMRHLSKFFNDQYLADHGLTPTATSLEFIHP</sequence>
<dbReference type="InterPro" id="IPR050214">
    <property type="entry name" value="Cys_Synth/Cystath_Beta-Synth"/>
</dbReference>
<gene>
    <name evidence="13" type="ORF">CB5_LOCUS21195</name>
</gene>
<evidence type="ECO:0000313" key="13">
    <source>
        <dbReference type="EMBL" id="CAD1837984.1"/>
    </source>
</evidence>
<evidence type="ECO:0000256" key="4">
    <source>
        <dbReference type="ARBA" id="ARBA00022692"/>
    </source>
</evidence>
<accession>A0A6V7Q475</accession>
<evidence type="ECO:0000256" key="8">
    <source>
        <dbReference type="ARBA" id="ARBA00023136"/>
    </source>
</evidence>
<protein>
    <recommendedName>
        <fullName evidence="2">cysteine synthase</fullName>
        <ecNumber evidence="2">2.5.1.47</ecNumber>
    </recommendedName>
    <alternativeName>
        <fullName evidence="10">Cysteine synthase-like protein</fullName>
    </alternativeName>
</protein>
<dbReference type="Gene3D" id="3.40.50.1100">
    <property type="match status" value="3"/>
</dbReference>
<reference evidence="13" key="1">
    <citation type="submission" date="2020-07" db="EMBL/GenBank/DDBJ databases">
        <authorList>
            <person name="Lin J."/>
        </authorList>
    </citation>
    <scope>NUCLEOTIDE SEQUENCE</scope>
</reference>
<comment type="subcellular location">
    <subcellularLocation>
        <location evidence="1">Mitochondrion outer membrane</location>
        <topology evidence="1">Single-pass membrane protein</topology>
    </subcellularLocation>
</comment>
<dbReference type="SUPFAM" id="SSF53686">
    <property type="entry name" value="Tryptophan synthase beta subunit-like PLP-dependent enzymes"/>
    <property type="match status" value="1"/>
</dbReference>
<evidence type="ECO:0000256" key="7">
    <source>
        <dbReference type="ARBA" id="ARBA00023128"/>
    </source>
</evidence>
<dbReference type="EMBL" id="LR862132">
    <property type="protein sequence ID" value="CAD1837984.1"/>
    <property type="molecule type" value="Genomic_DNA"/>
</dbReference>
<keyword evidence="7" id="KW-0496">Mitochondrion</keyword>
<keyword evidence="3" id="KW-0808">Transferase</keyword>
<evidence type="ECO:0000256" key="1">
    <source>
        <dbReference type="ARBA" id="ARBA00004572"/>
    </source>
</evidence>
<evidence type="ECO:0000256" key="6">
    <source>
        <dbReference type="ARBA" id="ARBA00022989"/>
    </source>
</evidence>
<evidence type="ECO:0000256" key="5">
    <source>
        <dbReference type="ARBA" id="ARBA00022787"/>
    </source>
</evidence>
<dbReference type="FunFam" id="3.40.50.1100:FF:000096">
    <property type="entry name" value="Related to cysteine synthase"/>
    <property type="match status" value="1"/>
</dbReference>
<keyword evidence="5" id="KW-1000">Mitochondrion outer membrane</keyword>
<evidence type="ECO:0000256" key="2">
    <source>
        <dbReference type="ARBA" id="ARBA00012681"/>
    </source>
</evidence>
<evidence type="ECO:0000256" key="10">
    <source>
        <dbReference type="ARBA" id="ARBA00078545"/>
    </source>
</evidence>
<feature type="domain" description="Tryptophan synthase beta chain-like PALP" evidence="12">
    <location>
        <begin position="132"/>
        <end position="190"/>
    </location>
</feature>
<feature type="domain" description="Tryptophan synthase beta chain-like PALP" evidence="12">
    <location>
        <begin position="217"/>
        <end position="338"/>
    </location>
</feature>
<dbReference type="InterPro" id="IPR036052">
    <property type="entry name" value="TrpB-like_PALP_sf"/>
</dbReference>